<dbReference type="InterPro" id="IPR008266">
    <property type="entry name" value="Tyr_kinase_AS"/>
</dbReference>
<dbReference type="Gene3D" id="1.10.510.10">
    <property type="entry name" value="Transferase(Phosphotransferase) domain 1"/>
    <property type="match status" value="1"/>
</dbReference>
<dbReference type="InterPro" id="IPR000719">
    <property type="entry name" value="Prot_kinase_dom"/>
</dbReference>
<dbReference type="InParanoid" id="A0A369KA36"/>
<dbReference type="InterPro" id="IPR040976">
    <property type="entry name" value="Pkinase_fungal"/>
</dbReference>
<evidence type="ECO:0000259" key="2">
    <source>
        <dbReference type="PROSITE" id="PS50011"/>
    </source>
</evidence>
<comment type="caution">
    <text evidence="3">The sequence shown here is derived from an EMBL/GenBank/DDBJ whole genome shotgun (WGS) entry which is preliminary data.</text>
</comment>
<dbReference type="GO" id="GO:0005524">
    <property type="term" value="F:ATP binding"/>
    <property type="evidence" value="ECO:0007669"/>
    <property type="project" value="InterPro"/>
</dbReference>
<name>A0A369KA36_HYPMA</name>
<keyword evidence="4" id="KW-1185">Reference proteome</keyword>
<dbReference type="PANTHER" id="PTHR38248">
    <property type="entry name" value="FUNK1 6"/>
    <property type="match status" value="1"/>
</dbReference>
<reference evidence="3" key="1">
    <citation type="submission" date="2018-04" db="EMBL/GenBank/DDBJ databases">
        <title>Whole genome sequencing of Hypsizygus marmoreus.</title>
        <authorList>
            <person name="Choi I.-G."/>
            <person name="Min B."/>
            <person name="Kim J.-G."/>
            <person name="Kim S."/>
            <person name="Oh Y.-L."/>
            <person name="Kong W.-S."/>
            <person name="Park H."/>
            <person name="Jeong J."/>
            <person name="Song E.-S."/>
        </authorList>
    </citation>
    <scope>NUCLEOTIDE SEQUENCE [LARGE SCALE GENOMIC DNA]</scope>
    <source>
        <strain evidence="3">51987-8</strain>
    </source>
</reference>
<feature type="region of interest" description="Disordered" evidence="1">
    <location>
        <begin position="691"/>
        <end position="765"/>
    </location>
</feature>
<dbReference type="SUPFAM" id="SSF56112">
    <property type="entry name" value="Protein kinase-like (PK-like)"/>
    <property type="match status" value="1"/>
</dbReference>
<dbReference type="AlphaFoldDB" id="A0A369KA36"/>
<dbReference type="EMBL" id="LUEZ02000010">
    <property type="protein sequence ID" value="RDB28683.1"/>
    <property type="molecule type" value="Genomic_DNA"/>
</dbReference>
<dbReference type="Proteomes" id="UP000076154">
    <property type="component" value="Unassembled WGS sequence"/>
</dbReference>
<feature type="region of interest" description="Disordered" evidence="1">
    <location>
        <begin position="354"/>
        <end position="398"/>
    </location>
</feature>
<dbReference type="PROSITE" id="PS00109">
    <property type="entry name" value="PROTEIN_KINASE_TYR"/>
    <property type="match status" value="1"/>
</dbReference>
<gene>
    <name evidence="3" type="ORF">Hypma_014842</name>
</gene>
<sequence>MSKLWVGPMPVEQFIKDFLPPAEEPCPVLPSDYFNKMPKVEKDSEMYQPFIDLLSMDGNGGVIPNFKMVDTSNHPDKGSLKNTRIKPDPTLYHKSVDTSVNVTRFEEVVLHFELKPNDSSDPFEDPPANTTPEERRMYRTFEALTIKRATCRRQLVSYAREWFSRQHRLFGFTIFLGDPWVRFIRWDRAGAVVSEKFNYREESHHLIQFLWRFTHLDDAGRGLDPTVRRATSTEHSLALKHLSDWNKTDPGKEVVVMTVMDGGCQREFIAWGSMSHAGSLTGRCTRAYPVYEAASNEKFFLKDTWRAYCLEKEAAILRELHAHDVEYIPPFICGDDISGDVTFTDLYVPEVVDASEASDPSNSDVPTSSGADITDSHNTLTPDIVSTSPPSRPESSWRCGNSWERITQRFHHRFVVQFIGHQLDTFKNSKQMVQAVFDAYTAHQQAYEKCGIIHRDISARNILLDANGRGILNDWDLAKYEKDIKAGGRRHERTGTWEFMSAFLLMNHDNIHAIQDDIESFVHVLLWHGLRFLRHTEDEHPEIIPKIFEDRTIAADGSKRGGEGKRSMFCFNAHIGTSFAFMDVEPLNSLMDYAMAIVKQWIEFHTPPVVPPKRKIKQFSPAIRKPFAPPAPCAQDLDLASHEPLAAVFQEVLTMTEWPTTDKYADLLDQLQTPSFIPDLFSASTRSSQVIQSSQGTSSYPSTGSKRGGESCDIGSQGSSTSSKKRRREVPPMTMTLRSSTGGSSNAHASSLPTPLRGIITSEEL</sequence>
<dbReference type="OrthoDB" id="5592585at2759"/>
<feature type="domain" description="Protein kinase" evidence="2">
    <location>
        <begin position="213"/>
        <end position="623"/>
    </location>
</feature>
<accession>A0A369KA36</accession>
<dbReference type="PROSITE" id="PS50011">
    <property type="entry name" value="PROTEIN_KINASE_DOM"/>
    <property type="match status" value="1"/>
</dbReference>
<dbReference type="InterPro" id="IPR011009">
    <property type="entry name" value="Kinase-like_dom_sf"/>
</dbReference>
<evidence type="ECO:0000313" key="3">
    <source>
        <dbReference type="EMBL" id="RDB28683.1"/>
    </source>
</evidence>
<evidence type="ECO:0000313" key="4">
    <source>
        <dbReference type="Proteomes" id="UP000076154"/>
    </source>
</evidence>
<feature type="compositionally biased region" description="Polar residues" evidence="1">
    <location>
        <begin position="358"/>
        <end position="389"/>
    </location>
</feature>
<protein>
    <recommendedName>
        <fullName evidence="2">Protein kinase domain-containing protein</fullName>
    </recommendedName>
</protein>
<proteinExistence type="predicted"/>
<evidence type="ECO:0000256" key="1">
    <source>
        <dbReference type="SAM" id="MobiDB-lite"/>
    </source>
</evidence>
<dbReference type="PANTHER" id="PTHR38248:SF2">
    <property type="entry name" value="FUNK1 11"/>
    <property type="match status" value="1"/>
</dbReference>
<organism evidence="3 4">
    <name type="scientific">Hypsizygus marmoreus</name>
    <name type="common">White beech mushroom</name>
    <name type="synonym">Agaricus marmoreus</name>
    <dbReference type="NCBI Taxonomy" id="39966"/>
    <lineage>
        <taxon>Eukaryota</taxon>
        <taxon>Fungi</taxon>
        <taxon>Dikarya</taxon>
        <taxon>Basidiomycota</taxon>
        <taxon>Agaricomycotina</taxon>
        <taxon>Agaricomycetes</taxon>
        <taxon>Agaricomycetidae</taxon>
        <taxon>Agaricales</taxon>
        <taxon>Tricholomatineae</taxon>
        <taxon>Lyophyllaceae</taxon>
        <taxon>Hypsizygus</taxon>
    </lineage>
</organism>
<dbReference type="Pfam" id="PF17667">
    <property type="entry name" value="Pkinase_fungal"/>
    <property type="match status" value="1"/>
</dbReference>
<dbReference type="GO" id="GO:0004672">
    <property type="term" value="F:protein kinase activity"/>
    <property type="evidence" value="ECO:0007669"/>
    <property type="project" value="InterPro"/>
</dbReference>
<feature type="compositionally biased region" description="Polar residues" evidence="1">
    <location>
        <begin position="691"/>
        <end position="705"/>
    </location>
</feature>
<feature type="compositionally biased region" description="Polar residues" evidence="1">
    <location>
        <begin position="736"/>
        <end position="753"/>
    </location>
</feature>